<dbReference type="EMBL" id="JALLPJ020000305">
    <property type="protein sequence ID" value="KAL3795968.1"/>
    <property type="molecule type" value="Genomic_DNA"/>
</dbReference>
<dbReference type="InterPro" id="IPR008271">
    <property type="entry name" value="Ser/Thr_kinase_AS"/>
</dbReference>
<dbReference type="SUPFAM" id="SSF56112">
    <property type="entry name" value="Protein kinase-like (PK-like)"/>
    <property type="match status" value="1"/>
</dbReference>
<name>A0ABD3Q6C1_9STRA</name>
<accession>A0ABD3Q6C1</accession>
<evidence type="ECO:0000256" key="4">
    <source>
        <dbReference type="ARBA" id="ARBA00022741"/>
    </source>
</evidence>
<evidence type="ECO:0000259" key="10">
    <source>
        <dbReference type="PROSITE" id="PS50011"/>
    </source>
</evidence>
<dbReference type="PROSITE" id="PS00108">
    <property type="entry name" value="PROTEIN_KINASE_ST"/>
    <property type="match status" value="1"/>
</dbReference>
<reference evidence="11 12" key="1">
    <citation type="submission" date="2024-10" db="EMBL/GenBank/DDBJ databases">
        <title>Updated reference genomes for cyclostephanoid diatoms.</title>
        <authorList>
            <person name="Roberts W.R."/>
            <person name="Alverson A.J."/>
        </authorList>
    </citation>
    <scope>NUCLEOTIDE SEQUENCE [LARGE SCALE GENOMIC DNA]</scope>
    <source>
        <strain evidence="11 12">AJA010-31</strain>
    </source>
</reference>
<feature type="domain" description="Protein kinase" evidence="10">
    <location>
        <begin position="1"/>
        <end position="234"/>
    </location>
</feature>
<dbReference type="PIRSF" id="PIRSF000654">
    <property type="entry name" value="Integrin-linked_kinase"/>
    <property type="match status" value="1"/>
</dbReference>
<protein>
    <recommendedName>
        <fullName evidence="1">non-specific serine/threonine protein kinase</fullName>
        <ecNumber evidence="1">2.7.11.1</ecNumber>
    </recommendedName>
</protein>
<dbReference type="SMART" id="SM00220">
    <property type="entry name" value="S_TKc"/>
    <property type="match status" value="1"/>
</dbReference>
<evidence type="ECO:0000256" key="2">
    <source>
        <dbReference type="ARBA" id="ARBA00022527"/>
    </source>
</evidence>
<dbReference type="EC" id="2.7.11.1" evidence="1"/>
<dbReference type="Gene3D" id="1.10.510.10">
    <property type="entry name" value="Transferase(Phosphotransferase) domain 1"/>
    <property type="match status" value="1"/>
</dbReference>
<sequence length="243" mass="27282">MSQQATDRTSKHGSPTQTRNCSHEDIRSKHIVQFYECLASKSIIYLVLELVTGGELFELLAKEGRFNEVRARFFFQQLVEGVQCCHKKGVAHRDLKPENLLLDSNEELKISDFGLSVLHDNINEGMTLTSSKFLHTTCGSPNYVSPEVIESEDCGYDGRKADVWSMGVILYVMSTGSLPFDEKSMPELFAKIRAANYPQPRGISPSLVDLISRILVADPKKRISLEEIQRHGWYIGIEGISDG</sequence>
<dbReference type="AlphaFoldDB" id="A0ABD3Q6C1"/>
<evidence type="ECO:0000256" key="5">
    <source>
        <dbReference type="ARBA" id="ARBA00022777"/>
    </source>
</evidence>
<comment type="catalytic activity">
    <reaction evidence="7">
        <text>L-threonyl-[protein] + ATP = O-phospho-L-threonyl-[protein] + ADP + H(+)</text>
        <dbReference type="Rhea" id="RHEA:46608"/>
        <dbReference type="Rhea" id="RHEA-COMP:11060"/>
        <dbReference type="Rhea" id="RHEA-COMP:11605"/>
        <dbReference type="ChEBI" id="CHEBI:15378"/>
        <dbReference type="ChEBI" id="CHEBI:30013"/>
        <dbReference type="ChEBI" id="CHEBI:30616"/>
        <dbReference type="ChEBI" id="CHEBI:61977"/>
        <dbReference type="ChEBI" id="CHEBI:456216"/>
        <dbReference type="EC" id="2.7.11.1"/>
    </reaction>
</comment>
<keyword evidence="5" id="KW-0418">Kinase</keyword>
<dbReference type="Pfam" id="PF00069">
    <property type="entry name" value="Pkinase"/>
    <property type="match status" value="1"/>
</dbReference>
<evidence type="ECO:0000256" key="8">
    <source>
        <dbReference type="ARBA" id="ARBA00048679"/>
    </source>
</evidence>
<dbReference type="PROSITE" id="PS50011">
    <property type="entry name" value="PROTEIN_KINASE_DOM"/>
    <property type="match status" value="1"/>
</dbReference>
<evidence type="ECO:0000256" key="7">
    <source>
        <dbReference type="ARBA" id="ARBA00047899"/>
    </source>
</evidence>
<keyword evidence="6" id="KW-0067">ATP-binding</keyword>
<feature type="compositionally biased region" description="Polar residues" evidence="9">
    <location>
        <begin position="1"/>
        <end position="20"/>
    </location>
</feature>
<dbReference type="GO" id="GO:0005524">
    <property type="term" value="F:ATP binding"/>
    <property type="evidence" value="ECO:0007669"/>
    <property type="project" value="UniProtKB-KW"/>
</dbReference>
<dbReference type="Proteomes" id="UP001530400">
    <property type="component" value="Unassembled WGS sequence"/>
</dbReference>
<dbReference type="InterPro" id="IPR000719">
    <property type="entry name" value="Prot_kinase_dom"/>
</dbReference>
<keyword evidence="2" id="KW-0723">Serine/threonine-protein kinase</keyword>
<keyword evidence="12" id="KW-1185">Reference proteome</keyword>
<dbReference type="FunFam" id="1.10.510.10:FF:000571">
    <property type="entry name" value="Maternal embryonic leucine zipper kinase"/>
    <property type="match status" value="1"/>
</dbReference>
<gene>
    <name evidence="11" type="ORF">ACHAWO_013099</name>
</gene>
<evidence type="ECO:0000256" key="3">
    <source>
        <dbReference type="ARBA" id="ARBA00022679"/>
    </source>
</evidence>
<feature type="region of interest" description="Disordered" evidence="9">
    <location>
        <begin position="1"/>
        <end position="22"/>
    </location>
</feature>
<dbReference type="InterPro" id="IPR011009">
    <property type="entry name" value="Kinase-like_dom_sf"/>
</dbReference>
<proteinExistence type="predicted"/>
<dbReference type="PANTHER" id="PTHR43895">
    <property type="entry name" value="CALCIUM/CALMODULIN-DEPENDENT PROTEIN KINASE KINASE-RELATED"/>
    <property type="match status" value="1"/>
</dbReference>
<comment type="catalytic activity">
    <reaction evidence="8">
        <text>L-seryl-[protein] + ATP = O-phospho-L-seryl-[protein] + ADP + H(+)</text>
        <dbReference type="Rhea" id="RHEA:17989"/>
        <dbReference type="Rhea" id="RHEA-COMP:9863"/>
        <dbReference type="Rhea" id="RHEA-COMP:11604"/>
        <dbReference type="ChEBI" id="CHEBI:15378"/>
        <dbReference type="ChEBI" id="CHEBI:29999"/>
        <dbReference type="ChEBI" id="CHEBI:30616"/>
        <dbReference type="ChEBI" id="CHEBI:83421"/>
        <dbReference type="ChEBI" id="CHEBI:456216"/>
        <dbReference type="EC" id="2.7.11.1"/>
    </reaction>
</comment>
<evidence type="ECO:0000313" key="11">
    <source>
        <dbReference type="EMBL" id="KAL3795968.1"/>
    </source>
</evidence>
<evidence type="ECO:0000256" key="6">
    <source>
        <dbReference type="ARBA" id="ARBA00022840"/>
    </source>
</evidence>
<evidence type="ECO:0000313" key="12">
    <source>
        <dbReference type="Proteomes" id="UP001530400"/>
    </source>
</evidence>
<dbReference type="PANTHER" id="PTHR43895:SF32">
    <property type="entry name" value="SERINE_THREONINE-PROTEIN KINASE CHK1"/>
    <property type="match status" value="1"/>
</dbReference>
<keyword evidence="3" id="KW-0808">Transferase</keyword>
<comment type="caution">
    <text evidence="11">The sequence shown here is derived from an EMBL/GenBank/DDBJ whole genome shotgun (WGS) entry which is preliminary data.</text>
</comment>
<organism evidence="11 12">
    <name type="scientific">Cyclotella atomus</name>
    <dbReference type="NCBI Taxonomy" id="382360"/>
    <lineage>
        <taxon>Eukaryota</taxon>
        <taxon>Sar</taxon>
        <taxon>Stramenopiles</taxon>
        <taxon>Ochrophyta</taxon>
        <taxon>Bacillariophyta</taxon>
        <taxon>Coscinodiscophyceae</taxon>
        <taxon>Thalassiosirophycidae</taxon>
        <taxon>Stephanodiscales</taxon>
        <taxon>Stephanodiscaceae</taxon>
        <taxon>Cyclotella</taxon>
    </lineage>
</organism>
<keyword evidence="4" id="KW-0547">Nucleotide-binding</keyword>
<evidence type="ECO:0000256" key="1">
    <source>
        <dbReference type="ARBA" id="ARBA00012513"/>
    </source>
</evidence>
<evidence type="ECO:0000256" key="9">
    <source>
        <dbReference type="SAM" id="MobiDB-lite"/>
    </source>
</evidence>
<dbReference type="GO" id="GO:0004674">
    <property type="term" value="F:protein serine/threonine kinase activity"/>
    <property type="evidence" value="ECO:0007669"/>
    <property type="project" value="UniProtKB-KW"/>
</dbReference>